<dbReference type="InterPro" id="IPR012341">
    <property type="entry name" value="6hp_glycosidase-like_sf"/>
</dbReference>
<evidence type="ECO:0000313" key="3">
    <source>
        <dbReference type="Proteomes" id="UP000439752"/>
    </source>
</evidence>
<dbReference type="GO" id="GO:0004571">
    <property type="term" value="F:mannosyl-oligosaccharide 1,2-alpha-mannosidase activity"/>
    <property type="evidence" value="ECO:0007669"/>
    <property type="project" value="InterPro"/>
</dbReference>
<dbReference type="Proteomes" id="UP000439752">
    <property type="component" value="Unassembled WGS sequence"/>
</dbReference>
<name>A0A653I7X2_9BACL</name>
<dbReference type="InterPro" id="IPR008928">
    <property type="entry name" value="6-hairpin_glycosidase_sf"/>
</dbReference>
<reference evidence="2 3" key="1">
    <citation type="submission" date="2019-10" db="EMBL/GenBank/DDBJ databases">
        <authorList>
            <person name="Karimi E."/>
        </authorList>
    </citation>
    <scope>NUCLEOTIDE SEQUENCE [LARGE SCALE GENOMIC DNA]</scope>
    <source>
        <strain evidence="2">Exiguobacterium sp. 9Y</strain>
    </source>
</reference>
<organism evidence="2 3">
    <name type="scientific">Exiguobacterium oxidotolerans</name>
    <dbReference type="NCBI Taxonomy" id="223958"/>
    <lineage>
        <taxon>Bacteria</taxon>
        <taxon>Bacillati</taxon>
        <taxon>Bacillota</taxon>
        <taxon>Bacilli</taxon>
        <taxon>Bacillales</taxon>
        <taxon>Bacillales Family XII. Incertae Sedis</taxon>
        <taxon>Exiguobacterium</taxon>
    </lineage>
</organism>
<dbReference type="GO" id="GO:0005975">
    <property type="term" value="P:carbohydrate metabolic process"/>
    <property type="evidence" value="ECO:0007669"/>
    <property type="project" value="InterPro"/>
</dbReference>
<feature type="domain" description="Spermatogenesis-associated protein 20-like TRX" evidence="1">
    <location>
        <begin position="3"/>
        <end position="164"/>
    </location>
</feature>
<dbReference type="InterPro" id="IPR001382">
    <property type="entry name" value="Glyco_hydro_47"/>
</dbReference>
<dbReference type="PANTHER" id="PTHR42899:SF1">
    <property type="entry name" value="SPERMATOGENESIS-ASSOCIATED PROTEIN 20"/>
    <property type="match status" value="1"/>
</dbReference>
<dbReference type="RefSeq" id="WP_159173110.1">
    <property type="nucleotide sequence ID" value="NZ_LR732311.1"/>
</dbReference>
<evidence type="ECO:0000259" key="1">
    <source>
        <dbReference type="Pfam" id="PF03190"/>
    </source>
</evidence>
<accession>A0A653I7X2</accession>
<dbReference type="SUPFAM" id="SSF48208">
    <property type="entry name" value="Six-hairpin glycosidases"/>
    <property type="match status" value="1"/>
</dbReference>
<keyword evidence="3" id="KW-1185">Reference proteome</keyword>
<dbReference type="EMBL" id="CABWKQ010000014">
    <property type="protein sequence ID" value="VWX35177.1"/>
    <property type="molecule type" value="Genomic_DNA"/>
</dbReference>
<dbReference type="InterPro" id="IPR036249">
    <property type="entry name" value="Thioredoxin-like_sf"/>
</dbReference>
<dbReference type="Gene3D" id="1.50.10.10">
    <property type="match status" value="1"/>
</dbReference>
<proteinExistence type="predicted"/>
<protein>
    <recommendedName>
        <fullName evidence="1">Spermatogenesis-associated protein 20-like TRX domain-containing protein</fullName>
    </recommendedName>
</protein>
<dbReference type="GO" id="GO:0016020">
    <property type="term" value="C:membrane"/>
    <property type="evidence" value="ECO:0007669"/>
    <property type="project" value="InterPro"/>
</dbReference>
<dbReference type="AlphaFoldDB" id="A0A653I7X2"/>
<sequence length="677" mass="77416">MPTNRLIHETSPYLQQHASNPVDWYPWGEEAFTAARTANKPIFLSIGYSTCHWCHVLAHESFEDDETATMLNERFISIKVDREERPDIDQIYMTAAQIMTGQGGWPLSVFMSPEQVPFYIGTYFPKTPQFNRPSFRQVLLQLSEHYQTDPQKIKRVGTQIEQALLDVSTVKQHGTLDEELLHTTFDQAMRQFDVTHGGFGGAPKFPSPSLLTFLLDYYQYAEDETALQMVMRTLTAMRDGGITDQVGFGLYRYTVDAAWMIPHFEKMLYDNALFATLCLETYQASGNDRFKQYAEEIFTYVERDLLSNEGAFYSAEDADSDGHEGLFYSFSYDELTQLLGEEASFPRYYGATPNGNFEGRNVFHRSNQDLHAFAAEVARPVADVVRQLEHERQQLFAHRAHRTRPFRDDKILTSWNALMISAFAKAGRILGNPHYTTVAKRALTFTEHHLFDGSGLRVSYREGRAQGRGFLDDYSFLTEAYLELHLTTQEVPYLKQARHLTDVMLSAFGDPSGSFFFTASEAERLLIRPKEVYDGVTPAGNSTATLNLFRLSQLTGDSRYLETAHRILQSVAEDIKQQPTGYASLMSVYCRIMMKPQELIVLADDMTKVEPYLRRLFKRRHPELSLLVGRKAELLEIAPFIEDYQLIAGQPTAYLCHDFTCDQPTTNLDELFAQLDL</sequence>
<dbReference type="Gene3D" id="3.40.30.10">
    <property type="entry name" value="Glutaredoxin"/>
    <property type="match status" value="1"/>
</dbReference>
<dbReference type="CDD" id="cd02955">
    <property type="entry name" value="SSP411"/>
    <property type="match status" value="1"/>
</dbReference>
<dbReference type="InterPro" id="IPR004879">
    <property type="entry name" value="Ssp411-like_TRX"/>
</dbReference>
<dbReference type="SUPFAM" id="SSF52833">
    <property type="entry name" value="Thioredoxin-like"/>
    <property type="match status" value="1"/>
</dbReference>
<evidence type="ECO:0000313" key="2">
    <source>
        <dbReference type="EMBL" id="VWX35177.1"/>
    </source>
</evidence>
<dbReference type="PANTHER" id="PTHR42899">
    <property type="entry name" value="SPERMATOGENESIS-ASSOCIATED PROTEIN 20"/>
    <property type="match status" value="1"/>
</dbReference>
<dbReference type="PIRSF" id="PIRSF006402">
    <property type="entry name" value="UCP006402_thioredoxin"/>
    <property type="match status" value="1"/>
</dbReference>
<dbReference type="GO" id="GO:0005509">
    <property type="term" value="F:calcium ion binding"/>
    <property type="evidence" value="ECO:0007669"/>
    <property type="project" value="InterPro"/>
</dbReference>
<gene>
    <name evidence="2" type="ORF">EXIGUO9Y_210065</name>
</gene>
<dbReference type="InterPro" id="IPR024705">
    <property type="entry name" value="Ssp411"/>
</dbReference>
<dbReference type="Pfam" id="PF01532">
    <property type="entry name" value="Glyco_hydro_47"/>
    <property type="match status" value="1"/>
</dbReference>
<dbReference type="Pfam" id="PF03190">
    <property type="entry name" value="Thioredox_DsbH"/>
    <property type="match status" value="1"/>
</dbReference>